<dbReference type="InterPro" id="IPR036770">
    <property type="entry name" value="Ankyrin_rpt-contain_sf"/>
</dbReference>
<feature type="repeat" description="ANK" evidence="3">
    <location>
        <begin position="180"/>
        <end position="212"/>
    </location>
</feature>
<feature type="repeat" description="ANK" evidence="3">
    <location>
        <begin position="222"/>
        <end position="254"/>
    </location>
</feature>
<reference evidence="5" key="2">
    <citation type="submission" date="2024-06" db="UniProtKB">
        <authorList>
            <consortium name="EnsemblMetazoa"/>
        </authorList>
    </citation>
    <scope>IDENTIFICATION</scope>
</reference>
<keyword evidence="2 3" id="KW-0040">ANK repeat</keyword>
<feature type="repeat" description="ANK" evidence="3">
    <location>
        <begin position="255"/>
        <end position="287"/>
    </location>
</feature>
<dbReference type="EnsemblMetazoa" id="XM_011408937.1">
    <property type="protein sequence ID" value="XP_011407239.1"/>
    <property type="gene ID" value="LOC105314646"/>
</dbReference>
<dbReference type="InterPro" id="IPR002110">
    <property type="entry name" value="Ankyrin_rpt"/>
</dbReference>
<dbReference type="PANTHER" id="PTHR24166">
    <property type="entry name" value="ROLLING PEBBLES, ISOFORM B"/>
    <property type="match status" value="1"/>
</dbReference>
<evidence type="ECO:0000256" key="4">
    <source>
        <dbReference type="SAM" id="MobiDB-lite"/>
    </source>
</evidence>
<dbReference type="Pfam" id="PF12796">
    <property type="entry name" value="Ank_2"/>
    <property type="match status" value="2"/>
</dbReference>
<evidence type="ECO:0000256" key="2">
    <source>
        <dbReference type="ARBA" id="ARBA00023043"/>
    </source>
</evidence>
<dbReference type="RefSeq" id="XP_011407239.1">
    <property type="nucleotide sequence ID" value="XM_011408937.1"/>
</dbReference>
<evidence type="ECO:0000256" key="3">
    <source>
        <dbReference type="PROSITE-ProRule" id="PRU00023"/>
    </source>
</evidence>
<keyword evidence="6" id="KW-1185">Reference proteome</keyword>
<evidence type="ECO:0000313" key="6">
    <source>
        <dbReference type="Proteomes" id="UP000007879"/>
    </source>
</evidence>
<dbReference type="Gene3D" id="1.25.40.20">
    <property type="entry name" value="Ankyrin repeat-containing domain"/>
    <property type="match status" value="2"/>
</dbReference>
<dbReference type="SMART" id="SM00248">
    <property type="entry name" value="ANK"/>
    <property type="match status" value="5"/>
</dbReference>
<accession>A0AAN0IQS2</accession>
<feature type="compositionally biased region" description="Polar residues" evidence="4">
    <location>
        <begin position="372"/>
        <end position="388"/>
    </location>
</feature>
<feature type="compositionally biased region" description="Low complexity" evidence="4">
    <location>
        <begin position="389"/>
        <end position="405"/>
    </location>
</feature>
<feature type="repeat" description="ANK" evidence="3">
    <location>
        <begin position="147"/>
        <end position="179"/>
    </location>
</feature>
<sequence>MIEGHPSVPIASNGATVSNTQQEIKFSTKKDEAEVSYSLTELNKTFTSLMTKVRRAFDKKVASDPELLIDLTRWIETYMNWTDKLTNASLNETFNTIHPYYDFIDCCLIVDLSEEFLNGVTFGDGEKLNIVSELQNHKRNADTFRSSSKTALILACERAHEDVVHSLLSAGANANIQDNKGWTAPMLAGERGHENIVHSLLCAGANVNIQDNKGRTALIFAYESNAVMIASYYGNYEVVELLISKGVDYKYQRKDGMNAFMFACQNGHTRIIELLMKKQVDPNEQVDPNIQKKNGWNALMLACKNGHTQIVKLLLKEQVDPNVQQNKWEADPTIKSNKGNTALKFAKTIEISILLNSYIREHNREQQDDTSSEYSHTTGYNTAPSDTCSVRSVPSSLSLDSFSDISSDECDV</sequence>
<proteinExistence type="predicted"/>
<evidence type="ECO:0000256" key="1">
    <source>
        <dbReference type="ARBA" id="ARBA00022737"/>
    </source>
</evidence>
<dbReference type="Proteomes" id="UP000007879">
    <property type="component" value="Unassembled WGS sequence"/>
</dbReference>
<evidence type="ECO:0000313" key="5">
    <source>
        <dbReference type="EnsemblMetazoa" id="XP_011407239.1"/>
    </source>
</evidence>
<dbReference type="PANTHER" id="PTHR24166:SF48">
    <property type="entry name" value="PROTEIN VAPYRIN"/>
    <property type="match status" value="1"/>
</dbReference>
<dbReference type="KEGG" id="aqu:105314646"/>
<dbReference type="PROSITE" id="PS50088">
    <property type="entry name" value="ANK_REPEAT"/>
    <property type="match status" value="5"/>
</dbReference>
<name>A0AAN0IQS2_AMPQE</name>
<feature type="repeat" description="ANK" evidence="3">
    <location>
        <begin position="294"/>
        <end position="326"/>
    </location>
</feature>
<evidence type="ECO:0008006" key="7">
    <source>
        <dbReference type="Google" id="ProtNLM"/>
    </source>
</evidence>
<dbReference type="PROSITE" id="PS50297">
    <property type="entry name" value="ANK_REP_REGION"/>
    <property type="match status" value="3"/>
</dbReference>
<dbReference type="SUPFAM" id="SSF48403">
    <property type="entry name" value="Ankyrin repeat"/>
    <property type="match status" value="1"/>
</dbReference>
<feature type="region of interest" description="Disordered" evidence="4">
    <location>
        <begin position="364"/>
        <end position="412"/>
    </location>
</feature>
<keyword evidence="1" id="KW-0677">Repeat</keyword>
<dbReference type="GeneID" id="105314646"/>
<organism evidence="5 6">
    <name type="scientific">Amphimedon queenslandica</name>
    <name type="common">Sponge</name>
    <dbReference type="NCBI Taxonomy" id="400682"/>
    <lineage>
        <taxon>Eukaryota</taxon>
        <taxon>Metazoa</taxon>
        <taxon>Porifera</taxon>
        <taxon>Demospongiae</taxon>
        <taxon>Heteroscleromorpha</taxon>
        <taxon>Haplosclerida</taxon>
        <taxon>Niphatidae</taxon>
        <taxon>Amphimedon</taxon>
    </lineage>
</organism>
<dbReference type="AlphaFoldDB" id="A0AAN0IQS2"/>
<reference evidence="6" key="1">
    <citation type="journal article" date="2010" name="Nature">
        <title>The Amphimedon queenslandica genome and the evolution of animal complexity.</title>
        <authorList>
            <person name="Srivastava M."/>
            <person name="Simakov O."/>
            <person name="Chapman J."/>
            <person name="Fahey B."/>
            <person name="Gauthier M.E."/>
            <person name="Mitros T."/>
            <person name="Richards G.S."/>
            <person name="Conaco C."/>
            <person name="Dacre M."/>
            <person name="Hellsten U."/>
            <person name="Larroux C."/>
            <person name="Putnam N.H."/>
            <person name="Stanke M."/>
            <person name="Adamska M."/>
            <person name="Darling A."/>
            <person name="Degnan S.M."/>
            <person name="Oakley T.H."/>
            <person name="Plachetzki D.C."/>
            <person name="Zhai Y."/>
            <person name="Adamski M."/>
            <person name="Calcino A."/>
            <person name="Cummins S.F."/>
            <person name="Goodstein D.M."/>
            <person name="Harris C."/>
            <person name="Jackson D.J."/>
            <person name="Leys S.P."/>
            <person name="Shu S."/>
            <person name="Woodcroft B.J."/>
            <person name="Vervoort M."/>
            <person name="Kosik K.S."/>
            <person name="Manning G."/>
            <person name="Degnan B.M."/>
            <person name="Rokhsar D.S."/>
        </authorList>
    </citation>
    <scope>NUCLEOTIDE SEQUENCE [LARGE SCALE GENOMIC DNA]</scope>
</reference>
<dbReference type="InterPro" id="IPR050889">
    <property type="entry name" value="Dendritic_Spine_Reg/Scaffold"/>
</dbReference>
<protein>
    <recommendedName>
        <fullName evidence="7">Ankyrin repeat protein</fullName>
    </recommendedName>
</protein>